<comment type="caution">
    <text evidence="2">The sequence shown here is derived from an EMBL/GenBank/DDBJ whole genome shotgun (WGS) entry which is preliminary data.</text>
</comment>
<proteinExistence type="predicted"/>
<evidence type="ECO:0000256" key="1">
    <source>
        <dbReference type="SAM" id="Phobius"/>
    </source>
</evidence>
<accession>A0A2T3J6T5</accession>
<dbReference type="EMBL" id="PYMJ01000051">
    <property type="protein sequence ID" value="PSU44248.1"/>
    <property type="molecule type" value="Genomic_DNA"/>
</dbReference>
<keyword evidence="1" id="KW-0472">Membrane</keyword>
<evidence type="ECO:0000313" key="2">
    <source>
        <dbReference type="EMBL" id="PSU44248.1"/>
    </source>
</evidence>
<evidence type="ECO:0000313" key="3">
    <source>
        <dbReference type="Proteomes" id="UP000240987"/>
    </source>
</evidence>
<sequence>MVVLKKGLFYFLFNLKSFFYLSYPILQLLCFLGVGIGFLLSVSPSDVKESSNIITLVFTLFSLSLVLFKQHYRKILIWSDLRSNNVINLH</sequence>
<feature type="transmembrane region" description="Helical" evidence="1">
    <location>
        <begin position="20"/>
        <end position="40"/>
    </location>
</feature>
<dbReference type="AlphaFoldDB" id="A0A2T3J6T5"/>
<name>A0A2T3J6T5_9GAMM</name>
<organism evidence="2 3">
    <name type="scientific">Photobacterium frigidiphilum</name>
    <dbReference type="NCBI Taxonomy" id="264736"/>
    <lineage>
        <taxon>Bacteria</taxon>
        <taxon>Pseudomonadati</taxon>
        <taxon>Pseudomonadota</taxon>
        <taxon>Gammaproteobacteria</taxon>
        <taxon>Vibrionales</taxon>
        <taxon>Vibrionaceae</taxon>
        <taxon>Photobacterium</taxon>
    </lineage>
</organism>
<keyword evidence="3" id="KW-1185">Reference proteome</keyword>
<reference evidence="2 3" key="1">
    <citation type="submission" date="2018-01" db="EMBL/GenBank/DDBJ databases">
        <title>Whole genome sequencing of Histamine producing bacteria.</title>
        <authorList>
            <person name="Butler K."/>
        </authorList>
    </citation>
    <scope>NUCLEOTIDE SEQUENCE [LARGE SCALE GENOMIC DNA]</scope>
    <source>
        <strain evidence="2 3">JCM 12947</strain>
    </source>
</reference>
<feature type="transmembrane region" description="Helical" evidence="1">
    <location>
        <begin position="52"/>
        <end position="68"/>
    </location>
</feature>
<keyword evidence="1" id="KW-1133">Transmembrane helix</keyword>
<gene>
    <name evidence="2" type="ORF">C9J12_27240</name>
</gene>
<protein>
    <submittedName>
        <fullName evidence="2">Uncharacterized protein</fullName>
    </submittedName>
</protein>
<dbReference type="Proteomes" id="UP000240987">
    <property type="component" value="Unassembled WGS sequence"/>
</dbReference>
<keyword evidence="1" id="KW-0812">Transmembrane</keyword>